<organism evidence="1 2">
    <name type="scientific">Ectopseudomonas toyotomiensis</name>
    <dbReference type="NCBI Taxonomy" id="554344"/>
    <lineage>
        <taxon>Bacteria</taxon>
        <taxon>Pseudomonadati</taxon>
        <taxon>Pseudomonadota</taxon>
        <taxon>Gammaproteobacteria</taxon>
        <taxon>Pseudomonadales</taxon>
        <taxon>Pseudomonadaceae</taxon>
        <taxon>Ectopseudomonas</taxon>
    </lineage>
</organism>
<sequence>MHKPITSTVMNCALQAVIWQPYLDDRGPGEPAILVERDASGLLVLTQEGRQLLIQTETLPALVKELKRLSTGGQV</sequence>
<protein>
    <submittedName>
        <fullName evidence="1">Uncharacterized protein</fullName>
    </submittedName>
</protein>
<gene>
    <name evidence="1" type="ORF">SAMN05216177_103201</name>
</gene>
<evidence type="ECO:0000313" key="2">
    <source>
        <dbReference type="Proteomes" id="UP000182025"/>
    </source>
</evidence>
<dbReference type="OrthoDB" id="6905619at2"/>
<dbReference type="EMBL" id="FOXK01000003">
    <property type="protein sequence ID" value="SFP51375.1"/>
    <property type="molecule type" value="Genomic_DNA"/>
</dbReference>
<evidence type="ECO:0000313" key="1">
    <source>
        <dbReference type="EMBL" id="SFP51375.1"/>
    </source>
</evidence>
<name>A0A1I5QYP7_9GAMM</name>
<dbReference type="RefSeq" id="WP_074914136.1">
    <property type="nucleotide sequence ID" value="NZ_FOXK01000003.1"/>
</dbReference>
<dbReference type="AlphaFoldDB" id="A0A1I5QYP7"/>
<accession>A0A1I5QYP7</accession>
<keyword evidence="2" id="KW-1185">Reference proteome</keyword>
<dbReference type="Proteomes" id="UP000182025">
    <property type="component" value="Unassembled WGS sequence"/>
</dbReference>
<reference evidence="2" key="1">
    <citation type="submission" date="2016-10" db="EMBL/GenBank/DDBJ databases">
        <authorList>
            <person name="Varghese N."/>
            <person name="Submissions S."/>
        </authorList>
    </citation>
    <scope>NUCLEOTIDE SEQUENCE [LARGE SCALE GENOMIC DNA]</scope>
    <source>
        <strain evidence="2">JCM 15604</strain>
    </source>
</reference>
<proteinExistence type="predicted"/>